<evidence type="ECO:0000313" key="2">
    <source>
        <dbReference type="Proteomes" id="UP001610861"/>
    </source>
</evidence>
<dbReference type="Proteomes" id="UP001610861">
    <property type="component" value="Unassembled WGS sequence"/>
</dbReference>
<dbReference type="EMBL" id="JBIQWL010000003">
    <property type="protein sequence ID" value="MFH8250722.1"/>
    <property type="molecule type" value="Genomic_DNA"/>
</dbReference>
<proteinExistence type="predicted"/>
<accession>A0ABW7Q787</accession>
<dbReference type="Pfam" id="PF13822">
    <property type="entry name" value="ACC_epsilon"/>
    <property type="match status" value="1"/>
</dbReference>
<protein>
    <submittedName>
        <fullName evidence="1">Acyl-CoA carboxylase subunit epsilon</fullName>
    </submittedName>
</protein>
<comment type="caution">
    <text evidence="1">The sequence shown here is derived from an EMBL/GenBank/DDBJ whole genome shotgun (WGS) entry which is preliminary data.</text>
</comment>
<sequence length="75" mass="8002">MTGDTAADDGITIDVLRGAPTDVELAALMAVVSEAYVEEASDAVADESRRSAWELSQRSFRTPLARDLGWGRFGG</sequence>
<dbReference type="RefSeq" id="WP_396640678.1">
    <property type="nucleotide sequence ID" value="NZ_JBIQWL010000003.1"/>
</dbReference>
<reference evidence="1 2" key="1">
    <citation type="submission" date="2024-09" db="EMBL/GenBank/DDBJ databases">
        <authorList>
            <person name="Pan X."/>
        </authorList>
    </citation>
    <scope>NUCLEOTIDE SEQUENCE [LARGE SCALE GENOMIC DNA]</scope>
    <source>
        <strain evidence="1 2">B2969</strain>
    </source>
</reference>
<name>A0ABW7Q787_9MICO</name>
<gene>
    <name evidence="1" type="ORF">ACH3VR_10190</name>
</gene>
<dbReference type="InterPro" id="IPR032716">
    <property type="entry name" value="ACC_epsilon"/>
</dbReference>
<keyword evidence="2" id="KW-1185">Reference proteome</keyword>
<organism evidence="1 2">
    <name type="scientific">Microbacterium alkaliflavum</name>
    <dbReference type="NCBI Taxonomy" id="3248839"/>
    <lineage>
        <taxon>Bacteria</taxon>
        <taxon>Bacillati</taxon>
        <taxon>Actinomycetota</taxon>
        <taxon>Actinomycetes</taxon>
        <taxon>Micrococcales</taxon>
        <taxon>Microbacteriaceae</taxon>
        <taxon>Microbacterium</taxon>
    </lineage>
</organism>
<evidence type="ECO:0000313" key="1">
    <source>
        <dbReference type="EMBL" id="MFH8250722.1"/>
    </source>
</evidence>